<dbReference type="Gene3D" id="3.50.50.60">
    <property type="entry name" value="FAD/NAD(P)-binding domain"/>
    <property type="match status" value="1"/>
</dbReference>
<keyword evidence="6" id="KW-0436">Ligase</keyword>
<sequence length="1285" mass="138946">MTKPESLKLRHGYFGEGSTEVEPARPGEGPVYRLAATSKELVARPIEGIDTTCDIISYCARKYDKTRALGWREIVKIHEEQKDVKKTVDGNEVTEKKTWKYFELSDYKYIDYVELEAAVSQAGRALASLGITKDQVFNIYATTSPNWQIISQGCALISTAIATAYDTLGESGLEHSLNEPESIGLFTNDDLLPTVAKVLPRTPSVKFIIYDGKPKQEVIDKIHSIREDVKTIHIDELLANGKDIDVSTIKDRRPTPDTIACIMYTSGSTGAPKGVCLSQGNIIASVASIFVTYEPHLPAGDRYLAYLPLAHVLEYIVELVAIFTGVTIGYARSKTLTDSSVRNCKGDLATFQPNIMFGVPSVWETIKKGIVGKVNASGTVSQKVFWGALAAKKANIPGLSKIADDVVFSAVKAATGGQLKFGMSGGASISKDTQEFLHNTMMPLMQAYGMTESCGTVAILPPELAQSGAIGLPAPSIEIKFLDVPEAGYSSQNKPPTGEICIRGPSVTKGYYKRPDLNDDDQIFTKDGWFRTGDVGQWNEDGTISLIDRVKNLIKLQQGEYIALEHLESIYQSCDLISDICVYASAEATQPLGIIVPHSHNLKRALSSISADIPSTTSLANLCANPGVKDKILNECNALGKKEGLRQVELLCAVILTPEEWTPENGMTTAAHKIQRSKIANKFKDEIDIRQCGICEFPPNDRITPHVTVCGLHKLELENVGQSDVALAQGAHVQLGGGTAGAVLANRLSANKSFQILLIEAGPSNQGVLNAQIPFLWPTLQGGPFDWNFTTTPQDALNGRTIPYPRGHILGGTSSINAMFYTRGSADDYDRWARITGDPGWSWLKLFPYFLKHEHWSPPAEPRNTTGQFNPLVHGFNGKTLTSLPGHLQSIDSKTIAAANELGGDFKFNLDMNSGSPLGTVWFQGTIGNGERSSSATSYLTDDVLSRSNLHVLLDTRAIRLIASGNTSSTPAFRQVELSSNGNQTIVQATKEVLLSAGAIGSPYILLHSGIGDTQELNSLGIKPLVNLPSVGKNLTDHPVFNATWRANTTDTIDNLSTNATLFAEALNEWITERQGPLVNEGFGNNILWQRLPPNSSALKSNSDPSAGPTSPHLEILIVNGGSTEEARVGAGLIVVSPSSRGTIKLASSNPSDAPLIDPGFMTNPLDRTIAREALRKARVFFSAKAWNGYVLDEASPTAGASTDDEIDAVLRDNIISIWHPVGTAAMSSSHATYGVVNPDLKVKNVQGLRVVDASVMPFITSAHTQTPVYVIAERAADLILREWA</sequence>
<evidence type="ECO:0000313" key="17">
    <source>
        <dbReference type="EMBL" id="KAJ3565821.1"/>
    </source>
</evidence>
<name>A0AAD5VSM1_9AGAR</name>
<dbReference type="PANTHER" id="PTHR43272:SF83">
    <property type="entry name" value="ACYL-COA SYNTHETASE LONG-CHAIN, ISOFORM J"/>
    <property type="match status" value="1"/>
</dbReference>
<comment type="catalytic activity">
    <reaction evidence="11">
        <text>pyranose + acceptor = pyranos-2,3-diulose + reduced acceptor.</text>
        <dbReference type="EC" id="1.1.99.29"/>
    </reaction>
</comment>
<dbReference type="PROSITE" id="PS00455">
    <property type="entry name" value="AMP_BINDING"/>
    <property type="match status" value="1"/>
</dbReference>
<dbReference type="GO" id="GO:0005524">
    <property type="term" value="F:ATP binding"/>
    <property type="evidence" value="ECO:0007669"/>
    <property type="project" value="UniProtKB-KW"/>
</dbReference>
<dbReference type="InterPro" id="IPR042099">
    <property type="entry name" value="ANL_N_sf"/>
</dbReference>
<evidence type="ECO:0000256" key="15">
    <source>
        <dbReference type="ARBA" id="ARBA00036813"/>
    </source>
</evidence>
<keyword evidence="8" id="KW-0067">ATP-binding</keyword>
<feature type="domain" description="Glucose-methanol-choline oxidoreductase N-terminal" evidence="16">
    <location>
        <begin position="998"/>
        <end position="1012"/>
    </location>
</feature>
<dbReference type="GO" id="GO:0035336">
    <property type="term" value="P:long-chain fatty-acyl-CoA metabolic process"/>
    <property type="evidence" value="ECO:0007669"/>
    <property type="project" value="TreeGrafter"/>
</dbReference>
<comment type="similarity">
    <text evidence="3">Belongs to the ATP-dependent AMP-binding enzyme family.</text>
</comment>
<comment type="catalytic activity">
    <reaction evidence="13">
        <text>a pyranoside + acceptor = a pyranosid-3-ulose + reduced acceptor.</text>
        <dbReference type="EC" id="1.1.99.29"/>
    </reaction>
</comment>
<accession>A0AAD5VSM1</accession>
<dbReference type="GO" id="GO:0005576">
    <property type="term" value="C:extracellular region"/>
    <property type="evidence" value="ECO:0007669"/>
    <property type="project" value="UniProtKB-SubCell"/>
</dbReference>
<dbReference type="GO" id="GO:0005811">
    <property type="term" value="C:lipid droplet"/>
    <property type="evidence" value="ECO:0007669"/>
    <property type="project" value="TreeGrafter"/>
</dbReference>
<evidence type="ECO:0000256" key="10">
    <source>
        <dbReference type="ARBA" id="ARBA00033986"/>
    </source>
</evidence>
<dbReference type="InterPro" id="IPR000172">
    <property type="entry name" value="GMC_OxRdtase_N"/>
</dbReference>
<evidence type="ECO:0000256" key="11">
    <source>
        <dbReference type="ARBA" id="ARBA00034010"/>
    </source>
</evidence>
<evidence type="ECO:0000256" key="8">
    <source>
        <dbReference type="ARBA" id="ARBA00022840"/>
    </source>
</evidence>
<evidence type="ECO:0000256" key="9">
    <source>
        <dbReference type="ARBA" id="ARBA00024699"/>
    </source>
</evidence>
<dbReference type="InterPro" id="IPR000873">
    <property type="entry name" value="AMP-dep_synth/lig_dom"/>
</dbReference>
<evidence type="ECO:0000256" key="1">
    <source>
        <dbReference type="ARBA" id="ARBA00001974"/>
    </source>
</evidence>
<dbReference type="PANTHER" id="PTHR43272">
    <property type="entry name" value="LONG-CHAIN-FATTY-ACID--COA LIGASE"/>
    <property type="match status" value="1"/>
</dbReference>
<dbReference type="Pfam" id="PF00732">
    <property type="entry name" value="GMC_oxred_N"/>
    <property type="match status" value="1"/>
</dbReference>
<comment type="catalytic activity">
    <reaction evidence="14">
        <text>a pyranoside + acceptor = a pyranosid-3,4-diulose + reduced acceptor.</text>
        <dbReference type="EC" id="1.1.99.29"/>
    </reaction>
</comment>
<dbReference type="InterPro" id="IPR020845">
    <property type="entry name" value="AMP-binding_CS"/>
</dbReference>
<evidence type="ECO:0000256" key="14">
    <source>
        <dbReference type="ARBA" id="ARBA00034059"/>
    </source>
</evidence>
<organism evidence="17 18">
    <name type="scientific">Leucocoprinus birnbaumii</name>
    <dbReference type="NCBI Taxonomy" id="56174"/>
    <lineage>
        <taxon>Eukaryota</taxon>
        <taxon>Fungi</taxon>
        <taxon>Dikarya</taxon>
        <taxon>Basidiomycota</taxon>
        <taxon>Agaricomycotina</taxon>
        <taxon>Agaricomycetes</taxon>
        <taxon>Agaricomycetidae</taxon>
        <taxon>Agaricales</taxon>
        <taxon>Agaricineae</taxon>
        <taxon>Agaricaceae</taxon>
        <taxon>Leucocoprinus</taxon>
    </lineage>
</organism>
<comment type="subcellular location">
    <subcellularLocation>
        <location evidence="2">Secreted</location>
    </subcellularLocation>
</comment>
<dbReference type="GO" id="GO:0005783">
    <property type="term" value="C:endoplasmic reticulum"/>
    <property type="evidence" value="ECO:0007669"/>
    <property type="project" value="TreeGrafter"/>
</dbReference>
<evidence type="ECO:0000256" key="12">
    <source>
        <dbReference type="ARBA" id="ARBA00034029"/>
    </source>
</evidence>
<reference evidence="17" key="1">
    <citation type="submission" date="2022-07" db="EMBL/GenBank/DDBJ databases">
        <title>Genome Sequence of Leucocoprinus birnbaumii.</title>
        <authorList>
            <person name="Buettner E."/>
        </authorList>
    </citation>
    <scope>NUCLEOTIDE SEQUENCE</scope>
    <source>
        <strain evidence="17">VT141</strain>
    </source>
</reference>
<dbReference type="InterPro" id="IPR036188">
    <property type="entry name" value="FAD/NAD-bd_sf"/>
</dbReference>
<dbReference type="Pfam" id="PF05199">
    <property type="entry name" value="GMC_oxred_C"/>
    <property type="match status" value="1"/>
</dbReference>
<dbReference type="SUPFAM" id="SSF56801">
    <property type="entry name" value="Acetyl-CoA synthetase-like"/>
    <property type="match status" value="1"/>
</dbReference>
<evidence type="ECO:0000256" key="2">
    <source>
        <dbReference type="ARBA" id="ARBA00004613"/>
    </source>
</evidence>
<dbReference type="Gene3D" id="3.30.560.10">
    <property type="entry name" value="Glucose Oxidase, domain 3"/>
    <property type="match status" value="1"/>
</dbReference>
<comment type="function">
    <text evidence="9">Catalyzes the single-oxidation or sequential double oxidation reaction of carbohydrates primarily at carbon-2 and/or carbon-3 with the concomitant reduction of the flavin. The enzyme exhibits a broad sugar substrate specificity, oxidizing different aldopyranoses to the corresponding C-1, C-2, C-3 or C-1,2, C-2,3 and C-3,4 (di)dehydro sugars with substrate-specific regioselectivity. Accepts only a narrow range of electron acceptors such as substituted benzoquinones and complexed metal ions and reacts extremely slowly with O(2) as acceptor. May play a role in the natural recycling of plant matter by oxidizing all major monosaccharides in lignocellulose and by reducing quinone compounds or reactive radical species generated during lignin depolymerization.</text>
</comment>
<comment type="catalytic activity">
    <reaction evidence="12">
        <text>pyranose + acceptor = pyranos-3-ulose + reduced acceptor.</text>
        <dbReference type="EC" id="1.1.99.29"/>
    </reaction>
</comment>
<dbReference type="GO" id="GO:0050660">
    <property type="term" value="F:flavin adenine dinucleotide binding"/>
    <property type="evidence" value="ECO:0007669"/>
    <property type="project" value="InterPro"/>
</dbReference>
<evidence type="ECO:0000256" key="3">
    <source>
        <dbReference type="ARBA" id="ARBA00006432"/>
    </source>
</evidence>
<keyword evidence="7" id="KW-0547">Nucleotide-binding</keyword>
<evidence type="ECO:0000256" key="5">
    <source>
        <dbReference type="ARBA" id="ARBA00022525"/>
    </source>
</evidence>
<comment type="catalytic activity">
    <reaction evidence="10">
        <text>pyranose + acceptor = pyranos-2-ulose + reduced acceptor.</text>
        <dbReference type="EC" id="1.1.99.29"/>
    </reaction>
</comment>
<dbReference type="EC" id="1.1.99.29" evidence="4"/>
<comment type="caution">
    <text evidence="17">The sequence shown here is derived from an EMBL/GenBank/DDBJ whole genome shotgun (WGS) entry which is preliminary data.</text>
</comment>
<evidence type="ECO:0000256" key="7">
    <source>
        <dbReference type="ARBA" id="ARBA00022741"/>
    </source>
</evidence>
<dbReference type="SUPFAM" id="SSF54373">
    <property type="entry name" value="FAD-linked reductases, C-terminal domain"/>
    <property type="match status" value="1"/>
</dbReference>
<dbReference type="GO" id="GO:0005886">
    <property type="term" value="C:plasma membrane"/>
    <property type="evidence" value="ECO:0007669"/>
    <property type="project" value="TreeGrafter"/>
</dbReference>
<dbReference type="EMBL" id="JANIEX010000537">
    <property type="protein sequence ID" value="KAJ3565821.1"/>
    <property type="molecule type" value="Genomic_DNA"/>
</dbReference>
<proteinExistence type="inferred from homology"/>
<dbReference type="Pfam" id="PF00501">
    <property type="entry name" value="AMP-binding"/>
    <property type="match status" value="1"/>
</dbReference>
<dbReference type="GO" id="GO:0004467">
    <property type="term" value="F:long-chain fatty acid-CoA ligase activity"/>
    <property type="evidence" value="ECO:0007669"/>
    <property type="project" value="UniProtKB-EC"/>
</dbReference>
<comment type="cofactor">
    <cofactor evidence="1">
        <name>FAD</name>
        <dbReference type="ChEBI" id="CHEBI:57692"/>
    </cofactor>
</comment>
<dbReference type="Gene3D" id="3.40.50.12780">
    <property type="entry name" value="N-terminal domain of ligase-like"/>
    <property type="match status" value="1"/>
</dbReference>
<evidence type="ECO:0000259" key="16">
    <source>
        <dbReference type="PROSITE" id="PS00624"/>
    </source>
</evidence>
<protein>
    <recommendedName>
        <fullName evidence="4">pyranose dehydrogenase (acceptor)</fullName>
        <ecNumber evidence="4">1.1.99.29</ecNumber>
    </recommendedName>
</protein>
<evidence type="ECO:0000313" key="18">
    <source>
        <dbReference type="Proteomes" id="UP001213000"/>
    </source>
</evidence>
<dbReference type="GO" id="GO:0033718">
    <property type="term" value="F:pyranose dehydrogenase (acceptor) activity"/>
    <property type="evidence" value="ECO:0007669"/>
    <property type="project" value="UniProtKB-EC"/>
</dbReference>
<dbReference type="InterPro" id="IPR007867">
    <property type="entry name" value="GMC_OxRtase_C"/>
</dbReference>
<evidence type="ECO:0000256" key="13">
    <source>
        <dbReference type="ARBA" id="ARBA00034050"/>
    </source>
</evidence>
<keyword evidence="5" id="KW-0964">Secreted</keyword>
<comment type="catalytic activity">
    <reaction evidence="15">
        <text>a long-chain fatty acid + ATP + CoA = a long-chain fatty acyl-CoA + AMP + diphosphate</text>
        <dbReference type="Rhea" id="RHEA:15421"/>
        <dbReference type="ChEBI" id="CHEBI:30616"/>
        <dbReference type="ChEBI" id="CHEBI:33019"/>
        <dbReference type="ChEBI" id="CHEBI:57287"/>
        <dbReference type="ChEBI" id="CHEBI:57560"/>
        <dbReference type="ChEBI" id="CHEBI:83139"/>
        <dbReference type="ChEBI" id="CHEBI:456215"/>
        <dbReference type="EC" id="6.2.1.3"/>
    </reaction>
</comment>
<evidence type="ECO:0000256" key="6">
    <source>
        <dbReference type="ARBA" id="ARBA00022598"/>
    </source>
</evidence>
<dbReference type="Proteomes" id="UP001213000">
    <property type="component" value="Unassembled WGS sequence"/>
</dbReference>
<evidence type="ECO:0000256" key="4">
    <source>
        <dbReference type="ARBA" id="ARBA00013177"/>
    </source>
</evidence>
<gene>
    <name evidence="17" type="ORF">NP233_g7394</name>
</gene>
<dbReference type="PROSITE" id="PS00624">
    <property type="entry name" value="GMC_OXRED_2"/>
    <property type="match status" value="1"/>
</dbReference>
<keyword evidence="18" id="KW-1185">Reference proteome</keyword>
<dbReference type="SUPFAM" id="SSF51905">
    <property type="entry name" value="FAD/NAD(P)-binding domain"/>
    <property type="match status" value="1"/>
</dbReference>